<dbReference type="RefSeq" id="WP_200166568.1">
    <property type="nucleotide sequence ID" value="NZ_JACTSG010000004.1"/>
</dbReference>
<reference evidence="1 2" key="1">
    <citation type="submission" date="2020-08" db="EMBL/GenBank/DDBJ databases">
        <title>Comparative genomics of Francisella species.</title>
        <authorList>
            <person name="Sahl J."/>
            <person name="Sjodin A."/>
            <person name="Wagner D."/>
            <person name="Forsman M."/>
        </authorList>
    </citation>
    <scope>NUCLEOTIDE SEQUENCE [LARGE SCALE GENOMIC DNA]</scope>
    <source>
        <strain evidence="1 2">F1093</strain>
    </source>
</reference>
<gene>
    <name evidence="1" type="ORF">IBE52_05810</name>
</gene>
<evidence type="ECO:0000313" key="1">
    <source>
        <dbReference type="EMBL" id="MBK2302422.1"/>
    </source>
</evidence>
<dbReference type="EMBL" id="JACTSG010000004">
    <property type="protein sequence ID" value="MBK2302422.1"/>
    <property type="molecule type" value="Genomic_DNA"/>
</dbReference>
<comment type="caution">
    <text evidence="1">The sequence shown here is derived from an EMBL/GenBank/DDBJ whole genome shotgun (WGS) entry which is preliminary data.</text>
</comment>
<protein>
    <submittedName>
        <fullName evidence="1">Uncharacterized protein</fullName>
    </submittedName>
</protein>
<proteinExistence type="predicted"/>
<accession>A0ABS1GC84</accession>
<dbReference type="Proteomes" id="UP000760407">
    <property type="component" value="Unassembled WGS sequence"/>
</dbReference>
<name>A0ABS1GC84_9GAMM</name>
<organism evidence="1 2">
    <name type="scientific">Francisella philomiragia</name>
    <dbReference type="NCBI Taxonomy" id="28110"/>
    <lineage>
        <taxon>Bacteria</taxon>
        <taxon>Pseudomonadati</taxon>
        <taxon>Pseudomonadota</taxon>
        <taxon>Gammaproteobacteria</taxon>
        <taxon>Thiotrichales</taxon>
        <taxon>Francisellaceae</taxon>
        <taxon>Francisella</taxon>
    </lineage>
</organism>
<keyword evidence="2" id="KW-1185">Reference proteome</keyword>
<evidence type="ECO:0000313" key="2">
    <source>
        <dbReference type="Proteomes" id="UP000760407"/>
    </source>
</evidence>
<sequence length="127" mass="13821">MSLRQLAQKDLKYILENDAGTVWNIVITNPVGVTHTVKSSTNDISQVVDPETGQIVSGRSASVAVAIATLFEAGFDSLPVGISDSYSKPWLMQFDDINGNSHTFKVIQTNPDRTLGLIVCHLEVYKA</sequence>